<organism evidence="6 7">
    <name type="scientific">Saccharomonospora marina XMU15</name>
    <dbReference type="NCBI Taxonomy" id="882083"/>
    <lineage>
        <taxon>Bacteria</taxon>
        <taxon>Bacillati</taxon>
        <taxon>Actinomycetota</taxon>
        <taxon>Actinomycetes</taxon>
        <taxon>Pseudonocardiales</taxon>
        <taxon>Pseudonocardiaceae</taxon>
        <taxon>Saccharomonospora</taxon>
    </lineage>
</organism>
<dbReference type="Gene3D" id="3.40.50.1010">
    <property type="entry name" value="5'-nuclease"/>
    <property type="match status" value="1"/>
</dbReference>
<evidence type="ECO:0000256" key="1">
    <source>
        <dbReference type="ARBA" id="ARBA00022722"/>
    </source>
</evidence>
<dbReference type="GO" id="GO:0046872">
    <property type="term" value="F:metal ion binding"/>
    <property type="evidence" value="ECO:0007669"/>
    <property type="project" value="UniProtKB-KW"/>
</dbReference>
<dbReference type="AlphaFoldDB" id="H5X2T9"/>
<keyword evidence="3" id="KW-0378">Hydrolase</keyword>
<keyword evidence="1" id="KW-0540">Nuclease</keyword>
<dbReference type="GO" id="GO:0004518">
    <property type="term" value="F:nuclease activity"/>
    <property type="evidence" value="ECO:0007669"/>
    <property type="project" value="UniProtKB-KW"/>
</dbReference>
<dbReference type="Proteomes" id="UP000004926">
    <property type="component" value="Chromosome"/>
</dbReference>
<dbReference type="SUPFAM" id="SSF88723">
    <property type="entry name" value="PIN domain-like"/>
    <property type="match status" value="1"/>
</dbReference>
<evidence type="ECO:0000313" key="7">
    <source>
        <dbReference type="Proteomes" id="UP000004926"/>
    </source>
</evidence>
<feature type="domain" description="PIN" evidence="5">
    <location>
        <begin position="4"/>
        <end position="115"/>
    </location>
</feature>
<dbReference type="InterPro" id="IPR029060">
    <property type="entry name" value="PIN-like_dom_sf"/>
</dbReference>
<gene>
    <name evidence="6" type="ORF">SacmaDRAFT_3878</name>
</gene>
<dbReference type="EMBL" id="CM001439">
    <property type="protein sequence ID" value="EHR52081.1"/>
    <property type="molecule type" value="Genomic_DNA"/>
</dbReference>
<sequence length="128" mass="13084">MAAVLEASAALALLRAERGHEQVAELLPGSVMSAVNYAEVVQKLARLGSATAEDDTAALVALGATVAPFDVAAAVAAARSWPATRHAGLSLADRACLALAGDLPDGVAVTADRAWGELKSDVRVRLIR</sequence>
<protein>
    <recommendedName>
        <fullName evidence="5">PIN domain-containing protein</fullName>
    </recommendedName>
</protein>
<proteinExistence type="predicted"/>
<keyword evidence="7" id="KW-1185">Reference proteome</keyword>
<keyword evidence="4" id="KW-0460">Magnesium</keyword>
<evidence type="ECO:0000259" key="5">
    <source>
        <dbReference type="Pfam" id="PF01850"/>
    </source>
</evidence>
<keyword evidence="2" id="KW-0479">Metal-binding</keyword>
<name>H5X2T9_9PSEU</name>
<evidence type="ECO:0000313" key="6">
    <source>
        <dbReference type="EMBL" id="EHR52081.1"/>
    </source>
</evidence>
<dbReference type="eggNOG" id="COG4374">
    <property type="taxonomic scope" value="Bacteria"/>
</dbReference>
<accession>H5X2T9</accession>
<dbReference type="STRING" id="882083.SacmaDRAFT_3878"/>
<dbReference type="CDD" id="cd18682">
    <property type="entry name" value="PIN_VapC-like"/>
    <property type="match status" value="1"/>
</dbReference>
<evidence type="ECO:0000256" key="2">
    <source>
        <dbReference type="ARBA" id="ARBA00022723"/>
    </source>
</evidence>
<dbReference type="HOGENOM" id="CLU_135601_0_0_11"/>
<dbReference type="Pfam" id="PF01850">
    <property type="entry name" value="PIN"/>
    <property type="match status" value="1"/>
</dbReference>
<dbReference type="RefSeq" id="WP_009155459.1">
    <property type="nucleotide sequence ID" value="NZ_CM001439.1"/>
</dbReference>
<evidence type="ECO:0000256" key="4">
    <source>
        <dbReference type="ARBA" id="ARBA00022842"/>
    </source>
</evidence>
<dbReference type="GO" id="GO:0016787">
    <property type="term" value="F:hydrolase activity"/>
    <property type="evidence" value="ECO:0007669"/>
    <property type="project" value="UniProtKB-KW"/>
</dbReference>
<evidence type="ECO:0000256" key="3">
    <source>
        <dbReference type="ARBA" id="ARBA00022801"/>
    </source>
</evidence>
<dbReference type="InterPro" id="IPR002716">
    <property type="entry name" value="PIN_dom"/>
</dbReference>
<dbReference type="OrthoDB" id="286092at2"/>
<reference evidence="6 7" key="1">
    <citation type="journal article" date="2012" name="Stand. Genomic Sci.">
        <title>Genome sequence of the ocean sediment bacterium Saccharomonospora marina type strain (XMU15(T)).</title>
        <authorList>
            <person name="Klenk H.P."/>
            <person name="Lu M."/>
            <person name="Lucas S."/>
            <person name="Lapidus A."/>
            <person name="Copeland A."/>
            <person name="Pitluck S."/>
            <person name="Goodwin L.A."/>
            <person name="Han C."/>
            <person name="Tapia R."/>
            <person name="Brambilla E.M."/>
            <person name="Potter G."/>
            <person name="Land M."/>
            <person name="Ivanova N."/>
            <person name="Rohde M."/>
            <person name="Goker M."/>
            <person name="Detter J.C."/>
            <person name="Li W.J."/>
            <person name="Kyrpides N.C."/>
            <person name="Woyke T."/>
        </authorList>
    </citation>
    <scope>NUCLEOTIDE SEQUENCE [LARGE SCALE GENOMIC DNA]</scope>
    <source>
        <strain evidence="6 7">XMU15</strain>
    </source>
</reference>